<evidence type="ECO:0000256" key="1">
    <source>
        <dbReference type="ARBA" id="ARBA00001938"/>
    </source>
</evidence>
<dbReference type="EC" id="2.3.1.-" evidence="9"/>
<keyword evidence="13" id="KW-0670">Pyruvate</keyword>
<dbReference type="GO" id="GO:0006086">
    <property type="term" value="P:pyruvate decarboxylation to acetyl-CoA"/>
    <property type="evidence" value="ECO:0007669"/>
    <property type="project" value="TreeGrafter"/>
</dbReference>
<evidence type="ECO:0000256" key="4">
    <source>
        <dbReference type="ARBA" id="ARBA00022679"/>
    </source>
</evidence>
<keyword evidence="4 9" id="KW-0808">Transferase</keyword>
<name>A0A1M7YBB1_9BACT</name>
<comment type="similarity">
    <text evidence="2 9">Belongs to the 2-oxoacid dehydrogenase family.</text>
</comment>
<dbReference type="CDD" id="cd06849">
    <property type="entry name" value="lipoyl_domain"/>
    <property type="match status" value="1"/>
</dbReference>
<dbReference type="AlphaFoldDB" id="A0A1M7YBB1"/>
<dbReference type="STRING" id="1121416.SAMN02745220_03175"/>
<feature type="domain" description="Peripheral subunit-binding (PSBD)" evidence="12">
    <location>
        <begin position="141"/>
        <end position="178"/>
    </location>
</feature>
<keyword evidence="6 9" id="KW-0012">Acyltransferase</keyword>
<feature type="region of interest" description="Disordered" evidence="10">
    <location>
        <begin position="83"/>
        <end position="124"/>
    </location>
</feature>
<dbReference type="OrthoDB" id="9805770at2"/>
<dbReference type="SUPFAM" id="SSF47005">
    <property type="entry name" value="Peripheral subunit-binding domain of 2-oxo acid dehydrogenase complex"/>
    <property type="match status" value="1"/>
</dbReference>
<proteinExistence type="inferred from homology"/>
<dbReference type="EMBL" id="FRFE01000016">
    <property type="protein sequence ID" value="SHO49940.1"/>
    <property type="molecule type" value="Genomic_DNA"/>
</dbReference>
<reference evidence="13 14" key="1">
    <citation type="submission" date="2016-12" db="EMBL/GenBank/DDBJ databases">
        <authorList>
            <person name="Song W.-J."/>
            <person name="Kurnit D.M."/>
        </authorList>
    </citation>
    <scope>NUCLEOTIDE SEQUENCE [LARGE SCALE GENOMIC DNA]</scope>
    <source>
        <strain evidence="13 14">DSM 18488</strain>
    </source>
</reference>
<evidence type="ECO:0000256" key="5">
    <source>
        <dbReference type="ARBA" id="ARBA00022823"/>
    </source>
</evidence>
<dbReference type="PROSITE" id="PS00189">
    <property type="entry name" value="LIPOYL"/>
    <property type="match status" value="1"/>
</dbReference>
<dbReference type="GO" id="GO:0004742">
    <property type="term" value="F:dihydrolipoyllysine-residue acetyltransferase activity"/>
    <property type="evidence" value="ECO:0007669"/>
    <property type="project" value="UniProtKB-EC"/>
</dbReference>
<dbReference type="PANTHER" id="PTHR43178:SF2">
    <property type="entry name" value="DIHYDROLIPOYLLYSINE-RESIDUE ACETYLTRANSFERASE COMPONENT OF PYRUVATE DEHYDROGENASE COMPLEX"/>
    <property type="match status" value="1"/>
</dbReference>
<organism evidence="13 14">
    <name type="scientific">Desulfopila aestuarii DSM 18488</name>
    <dbReference type="NCBI Taxonomy" id="1121416"/>
    <lineage>
        <taxon>Bacteria</taxon>
        <taxon>Pseudomonadati</taxon>
        <taxon>Thermodesulfobacteriota</taxon>
        <taxon>Desulfobulbia</taxon>
        <taxon>Desulfobulbales</taxon>
        <taxon>Desulfocapsaceae</taxon>
        <taxon>Desulfopila</taxon>
    </lineage>
</organism>
<dbReference type="InterPro" id="IPR036625">
    <property type="entry name" value="E3-bd_dom_sf"/>
</dbReference>
<gene>
    <name evidence="13" type="ORF">SAMN02745220_03175</name>
</gene>
<comment type="subunit">
    <text evidence="3">Forms a 24-polypeptide structural core with octahedral symmetry.</text>
</comment>
<dbReference type="InterPro" id="IPR000089">
    <property type="entry name" value="Biotin_lipoyl"/>
</dbReference>
<dbReference type="InterPro" id="IPR001078">
    <property type="entry name" value="2-oxoacid_DH_actylTfrase"/>
</dbReference>
<keyword evidence="14" id="KW-1185">Reference proteome</keyword>
<accession>A0A1M7YBB1</accession>
<comment type="cofactor">
    <cofactor evidence="1 9">
        <name>(R)-lipoate</name>
        <dbReference type="ChEBI" id="CHEBI:83088"/>
    </cofactor>
</comment>
<evidence type="ECO:0000256" key="8">
    <source>
        <dbReference type="ARBA" id="ARBA00048370"/>
    </source>
</evidence>
<comment type="catalytic activity">
    <reaction evidence="8">
        <text>N(6)-[(R)-dihydrolipoyl]-L-lysyl-[protein] + acetyl-CoA = N(6)-[(R)-S(8)-acetyldihydrolipoyl]-L-lysyl-[protein] + CoA</text>
        <dbReference type="Rhea" id="RHEA:17017"/>
        <dbReference type="Rhea" id="RHEA-COMP:10475"/>
        <dbReference type="Rhea" id="RHEA-COMP:10478"/>
        <dbReference type="ChEBI" id="CHEBI:57287"/>
        <dbReference type="ChEBI" id="CHEBI:57288"/>
        <dbReference type="ChEBI" id="CHEBI:83100"/>
        <dbReference type="ChEBI" id="CHEBI:83111"/>
        <dbReference type="EC" id="2.3.1.12"/>
    </reaction>
</comment>
<dbReference type="RefSeq" id="WP_073614648.1">
    <property type="nucleotide sequence ID" value="NZ_FRFE01000016.1"/>
</dbReference>
<feature type="compositionally biased region" description="Basic and acidic residues" evidence="10">
    <location>
        <begin position="83"/>
        <end position="108"/>
    </location>
</feature>
<dbReference type="GO" id="GO:0031405">
    <property type="term" value="F:lipoic acid binding"/>
    <property type="evidence" value="ECO:0007669"/>
    <property type="project" value="TreeGrafter"/>
</dbReference>
<dbReference type="InterPro" id="IPR003016">
    <property type="entry name" value="2-oxoA_DH_lipoyl-BS"/>
</dbReference>
<dbReference type="Gene3D" id="2.40.50.100">
    <property type="match status" value="1"/>
</dbReference>
<evidence type="ECO:0000256" key="6">
    <source>
        <dbReference type="ARBA" id="ARBA00023315"/>
    </source>
</evidence>
<sequence length="442" mass="47398">MAVEKIVVPDFGDVQEISVVEVYIKPGDVVEVESPLIALESEKAVMDIPSPLAGTITEVKIQEGDTVKSGDLIALVETAAEAVPEKKESADESQKKEKAEAEPVKETEALAVSAKAPQAATVSTSTSAATDVEAVEHGSFHATPSVRAYARELGVDLALVSGSGPKGRIVKEDVQVVVKAAMKASSTRPAGTGGGIAIEVPPLEDFSVYGEIEEATLSRIKKISGPHLHRSWVTIPHVTHFDEADVTELEEFRKQLNDEAGKEGPRFSPLVFIIKAVVATLREFPMFNCSLMPSGDKVILKHYYNIGIAVDTPGGLVVPVIKNADKKGLREIARELHEVGGKARDGKLSIGDLQGASFTISSLGGIGGTGFTPIVNGPQVAIIGLSRNYMKPFWDENKQQFVPRLTLPFSLSYDHRVIDGAEAARFCRALSDAIEDLRRVML</sequence>
<dbReference type="SUPFAM" id="SSF51230">
    <property type="entry name" value="Single hybrid motif"/>
    <property type="match status" value="1"/>
</dbReference>
<dbReference type="InterPro" id="IPR050743">
    <property type="entry name" value="2-oxoacid_DH_E2_comp"/>
</dbReference>
<dbReference type="Gene3D" id="4.10.320.10">
    <property type="entry name" value="E3-binding domain"/>
    <property type="match status" value="1"/>
</dbReference>
<evidence type="ECO:0000313" key="14">
    <source>
        <dbReference type="Proteomes" id="UP000184603"/>
    </source>
</evidence>
<dbReference type="SUPFAM" id="SSF52777">
    <property type="entry name" value="CoA-dependent acyltransferases"/>
    <property type="match status" value="1"/>
</dbReference>
<dbReference type="GO" id="GO:0005737">
    <property type="term" value="C:cytoplasm"/>
    <property type="evidence" value="ECO:0007669"/>
    <property type="project" value="TreeGrafter"/>
</dbReference>
<dbReference type="Gene3D" id="3.30.559.10">
    <property type="entry name" value="Chloramphenicol acetyltransferase-like domain"/>
    <property type="match status" value="1"/>
</dbReference>
<protein>
    <recommendedName>
        <fullName evidence="9">Dihydrolipoamide acetyltransferase component of pyruvate dehydrogenase complex</fullName>
        <ecNumber evidence="9">2.3.1.-</ecNumber>
    </recommendedName>
</protein>
<dbReference type="PROSITE" id="PS50968">
    <property type="entry name" value="BIOTINYL_LIPOYL"/>
    <property type="match status" value="1"/>
</dbReference>
<evidence type="ECO:0000259" key="11">
    <source>
        <dbReference type="PROSITE" id="PS50968"/>
    </source>
</evidence>
<evidence type="ECO:0000313" key="13">
    <source>
        <dbReference type="EMBL" id="SHO49940.1"/>
    </source>
</evidence>
<comment type="function">
    <text evidence="7">The pyruvate dehydrogenase complex catalyzes the overall conversion of pyruvate to acetyl-CoA and CO(2). It contains multiple copies of three enzymatic components: pyruvate dehydrogenase (E1), dihydrolipoamide acetyltransferase (E2) and lipoamide dehydrogenase (E3).</text>
</comment>
<evidence type="ECO:0000259" key="12">
    <source>
        <dbReference type="PROSITE" id="PS51826"/>
    </source>
</evidence>
<dbReference type="InterPro" id="IPR011053">
    <property type="entry name" value="Single_hybrid_motif"/>
</dbReference>
<feature type="domain" description="Lipoyl-binding" evidence="11">
    <location>
        <begin position="3"/>
        <end position="77"/>
    </location>
</feature>
<evidence type="ECO:0000256" key="2">
    <source>
        <dbReference type="ARBA" id="ARBA00007317"/>
    </source>
</evidence>
<keyword evidence="5 9" id="KW-0450">Lipoyl</keyword>
<dbReference type="Proteomes" id="UP000184603">
    <property type="component" value="Unassembled WGS sequence"/>
</dbReference>
<dbReference type="PROSITE" id="PS51826">
    <property type="entry name" value="PSBD"/>
    <property type="match status" value="1"/>
</dbReference>
<dbReference type="PANTHER" id="PTHR43178">
    <property type="entry name" value="DIHYDROLIPOAMIDE ACETYLTRANSFERASE COMPONENT OF PYRUVATE DEHYDROGENASE COMPLEX"/>
    <property type="match status" value="1"/>
</dbReference>
<dbReference type="Pfam" id="PF02817">
    <property type="entry name" value="E3_binding"/>
    <property type="match status" value="1"/>
</dbReference>
<dbReference type="Pfam" id="PF00364">
    <property type="entry name" value="Biotin_lipoyl"/>
    <property type="match status" value="1"/>
</dbReference>
<dbReference type="InterPro" id="IPR023213">
    <property type="entry name" value="CAT-like_dom_sf"/>
</dbReference>
<dbReference type="Pfam" id="PF00198">
    <property type="entry name" value="2-oxoacid_dh"/>
    <property type="match status" value="1"/>
</dbReference>
<evidence type="ECO:0000256" key="10">
    <source>
        <dbReference type="SAM" id="MobiDB-lite"/>
    </source>
</evidence>
<evidence type="ECO:0000256" key="3">
    <source>
        <dbReference type="ARBA" id="ARBA00011484"/>
    </source>
</evidence>
<evidence type="ECO:0000256" key="9">
    <source>
        <dbReference type="RuleBase" id="RU003423"/>
    </source>
</evidence>
<evidence type="ECO:0000256" key="7">
    <source>
        <dbReference type="ARBA" id="ARBA00025211"/>
    </source>
</evidence>
<dbReference type="FunFam" id="3.30.559.10:FF:000004">
    <property type="entry name" value="Acetyltransferase component of pyruvate dehydrogenase complex"/>
    <property type="match status" value="1"/>
</dbReference>
<dbReference type="InterPro" id="IPR004167">
    <property type="entry name" value="PSBD"/>
</dbReference>